<evidence type="ECO:0000313" key="3">
    <source>
        <dbReference type="Proteomes" id="UP000007797"/>
    </source>
</evidence>
<feature type="chain" id="PRO_5003313552" description="Secreted protein" evidence="1">
    <location>
        <begin position="24"/>
        <end position="198"/>
    </location>
</feature>
<dbReference type="AlphaFoldDB" id="F4Q2C4"/>
<proteinExistence type="predicted"/>
<dbReference type="OMA" id="SADCFAN"/>
<dbReference type="PANTHER" id="PTHR38742:SF1">
    <property type="entry name" value="SECRETED PROTEIN C"/>
    <property type="match status" value="1"/>
</dbReference>
<dbReference type="OrthoDB" id="17718at2759"/>
<gene>
    <name evidence="2" type="primary">29C</name>
    <name evidence="2" type="ORF">DFA_06811</name>
</gene>
<dbReference type="GeneID" id="14870062"/>
<sequence>MRFVATLLLVYLAVCANFGFTNARRPPTKAELDAFEYSLVEFENVESAKDFGLFLLGFVEGIEISTSKHAQQCIADSGRSIKGFIGAYEQIQFGLSHKSVSAIGQGFKTLGNNLKEIPKILEECEVKVLVKEIKGIAQKLESGTAGVIQLLVKEAINIFHNRVDLTADFKRAIAAEKRHDFKSFGLESGKIVGVLLKV</sequence>
<dbReference type="PANTHER" id="PTHR38742">
    <property type="entry name" value="PROTEIN GP17"/>
    <property type="match status" value="1"/>
</dbReference>
<organism evidence="2 3">
    <name type="scientific">Cavenderia fasciculata</name>
    <name type="common">Slime mold</name>
    <name type="synonym">Dictyostelium fasciculatum</name>
    <dbReference type="NCBI Taxonomy" id="261658"/>
    <lineage>
        <taxon>Eukaryota</taxon>
        <taxon>Amoebozoa</taxon>
        <taxon>Evosea</taxon>
        <taxon>Eumycetozoa</taxon>
        <taxon>Dictyostelia</taxon>
        <taxon>Acytosteliales</taxon>
        <taxon>Cavenderiaceae</taxon>
        <taxon>Cavenderia</taxon>
    </lineage>
</organism>
<keyword evidence="3" id="KW-1185">Reference proteome</keyword>
<keyword evidence="1" id="KW-0732">Signal</keyword>
<dbReference type="RefSeq" id="XP_004366185.1">
    <property type="nucleotide sequence ID" value="XM_004366128.1"/>
</dbReference>
<dbReference type="Proteomes" id="UP000007797">
    <property type="component" value="Unassembled WGS sequence"/>
</dbReference>
<dbReference type="KEGG" id="dfa:DFA_06811"/>
<feature type="signal peptide" evidence="1">
    <location>
        <begin position="1"/>
        <end position="23"/>
    </location>
</feature>
<evidence type="ECO:0008006" key="4">
    <source>
        <dbReference type="Google" id="ProtNLM"/>
    </source>
</evidence>
<dbReference type="EMBL" id="GL883020">
    <property type="protein sequence ID" value="EGG18144.1"/>
    <property type="molecule type" value="Genomic_DNA"/>
</dbReference>
<evidence type="ECO:0000313" key="2">
    <source>
        <dbReference type="EMBL" id="EGG18144.1"/>
    </source>
</evidence>
<reference evidence="3" key="1">
    <citation type="journal article" date="2011" name="Genome Res.">
        <title>Phylogeny-wide analysis of social amoeba genomes highlights ancient origins for complex intercellular communication.</title>
        <authorList>
            <person name="Heidel A.J."/>
            <person name="Lawal H.M."/>
            <person name="Felder M."/>
            <person name="Schilde C."/>
            <person name="Helps N.R."/>
            <person name="Tunggal B."/>
            <person name="Rivero F."/>
            <person name="John U."/>
            <person name="Schleicher M."/>
            <person name="Eichinger L."/>
            <person name="Platzer M."/>
            <person name="Noegel A.A."/>
            <person name="Schaap P."/>
            <person name="Gloeckner G."/>
        </authorList>
    </citation>
    <scope>NUCLEOTIDE SEQUENCE [LARGE SCALE GENOMIC DNA]</scope>
    <source>
        <strain evidence="3">SH3</strain>
    </source>
</reference>
<name>F4Q2C4_CACFS</name>
<dbReference type="CDD" id="cd22935">
    <property type="entry name" value="SctA-like"/>
    <property type="match status" value="1"/>
</dbReference>
<protein>
    <recommendedName>
        <fullName evidence="4">Secreted protein</fullName>
    </recommendedName>
</protein>
<evidence type="ECO:0000256" key="1">
    <source>
        <dbReference type="SAM" id="SignalP"/>
    </source>
</evidence>
<accession>F4Q2C4</accession>